<accession>A0A0E9QP25</accession>
<organism evidence="1">
    <name type="scientific">Anguilla anguilla</name>
    <name type="common">European freshwater eel</name>
    <name type="synonym">Muraena anguilla</name>
    <dbReference type="NCBI Taxonomy" id="7936"/>
    <lineage>
        <taxon>Eukaryota</taxon>
        <taxon>Metazoa</taxon>
        <taxon>Chordata</taxon>
        <taxon>Craniata</taxon>
        <taxon>Vertebrata</taxon>
        <taxon>Euteleostomi</taxon>
        <taxon>Actinopterygii</taxon>
        <taxon>Neopterygii</taxon>
        <taxon>Teleostei</taxon>
        <taxon>Anguilliformes</taxon>
        <taxon>Anguillidae</taxon>
        <taxon>Anguilla</taxon>
    </lineage>
</organism>
<proteinExistence type="predicted"/>
<sequence>MIPGLCRKAGCAFTQCLCRTFQSCAAPCGLSFLESDWTR</sequence>
<name>A0A0E9QP25_ANGAN</name>
<dbReference type="AlphaFoldDB" id="A0A0E9QP25"/>
<reference evidence="1" key="2">
    <citation type="journal article" date="2015" name="Fish Shellfish Immunol.">
        <title>Early steps in the European eel (Anguilla anguilla)-Vibrio vulnificus interaction in the gills: Role of the RtxA13 toxin.</title>
        <authorList>
            <person name="Callol A."/>
            <person name="Pajuelo D."/>
            <person name="Ebbesson L."/>
            <person name="Teles M."/>
            <person name="MacKenzie S."/>
            <person name="Amaro C."/>
        </authorList>
    </citation>
    <scope>NUCLEOTIDE SEQUENCE</scope>
</reference>
<reference evidence="1" key="1">
    <citation type="submission" date="2014-11" db="EMBL/GenBank/DDBJ databases">
        <authorList>
            <person name="Amaro Gonzalez C."/>
        </authorList>
    </citation>
    <scope>NUCLEOTIDE SEQUENCE</scope>
</reference>
<protein>
    <submittedName>
        <fullName evidence="1">Uncharacterized protein</fullName>
    </submittedName>
</protein>
<dbReference type="EMBL" id="GBXM01089998">
    <property type="protein sequence ID" value="JAH18579.1"/>
    <property type="molecule type" value="Transcribed_RNA"/>
</dbReference>
<evidence type="ECO:0000313" key="1">
    <source>
        <dbReference type="EMBL" id="JAH18579.1"/>
    </source>
</evidence>